<gene>
    <name evidence="3" type="ORF">SAMN05414137_12320</name>
</gene>
<dbReference type="PROSITE" id="PS50075">
    <property type="entry name" value="CARRIER"/>
    <property type="match status" value="1"/>
</dbReference>
<evidence type="ECO:0000259" key="2">
    <source>
        <dbReference type="PROSITE" id="PS50075"/>
    </source>
</evidence>
<keyword evidence="4" id="KW-1185">Reference proteome</keyword>
<accession>A0A1H7X7J1</accession>
<dbReference type="GO" id="GO:0043041">
    <property type="term" value="P:amino acid activation for nonribosomal peptide biosynthetic process"/>
    <property type="evidence" value="ECO:0007669"/>
    <property type="project" value="TreeGrafter"/>
</dbReference>
<dbReference type="EMBL" id="FOAZ01000023">
    <property type="protein sequence ID" value="SEM29776.1"/>
    <property type="molecule type" value="Genomic_DNA"/>
</dbReference>
<dbReference type="Pfam" id="PF00550">
    <property type="entry name" value="PP-binding"/>
    <property type="match status" value="1"/>
</dbReference>
<proteinExistence type="predicted"/>
<dbReference type="PANTHER" id="PTHR45527">
    <property type="entry name" value="NONRIBOSOMAL PEPTIDE SYNTHETASE"/>
    <property type="match status" value="1"/>
</dbReference>
<dbReference type="AlphaFoldDB" id="A0A1H7X7J1"/>
<dbReference type="InterPro" id="IPR036736">
    <property type="entry name" value="ACP-like_sf"/>
</dbReference>
<protein>
    <submittedName>
        <fullName evidence="3">Phosphopantetheine attachment site</fullName>
    </submittedName>
</protein>
<dbReference type="OrthoDB" id="2085352at2"/>
<evidence type="ECO:0000313" key="3">
    <source>
        <dbReference type="EMBL" id="SEM29776.1"/>
    </source>
</evidence>
<dbReference type="GO" id="GO:0005737">
    <property type="term" value="C:cytoplasm"/>
    <property type="evidence" value="ECO:0007669"/>
    <property type="project" value="TreeGrafter"/>
</dbReference>
<dbReference type="PANTHER" id="PTHR45527:SF1">
    <property type="entry name" value="FATTY ACID SYNTHASE"/>
    <property type="match status" value="1"/>
</dbReference>
<evidence type="ECO:0000313" key="4">
    <source>
        <dbReference type="Proteomes" id="UP000183015"/>
    </source>
</evidence>
<dbReference type="RefSeq" id="WP_042457657.1">
    <property type="nucleotide sequence ID" value="NZ_BBPN01000048.1"/>
</dbReference>
<dbReference type="GO" id="GO:0044550">
    <property type="term" value="P:secondary metabolite biosynthetic process"/>
    <property type="evidence" value="ECO:0007669"/>
    <property type="project" value="TreeGrafter"/>
</dbReference>
<dbReference type="eggNOG" id="COG1020">
    <property type="taxonomic scope" value="Bacteria"/>
</dbReference>
<organism evidence="3 4">
    <name type="scientific">Streptacidiphilus jiangxiensis</name>
    <dbReference type="NCBI Taxonomy" id="235985"/>
    <lineage>
        <taxon>Bacteria</taxon>
        <taxon>Bacillati</taxon>
        <taxon>Actinomycetota</taxon>
        <taxon>Actinomycetes</taxon>
        <taxon>Kitasatosporales</taxon>
        <taxon>Streptomycetaceae</taxon>
        <taxon>Streptacidiphilus</taxon>
    </lineage>
</organism>
<dbReference type="Gene3D" id="1.10.1200.10">
    <property type="entry name" value="ACP-like"/>
    <property type="match status" value="1"/>
</dbReference>
<dbReference type="STRING" id="235985.SAMN05414137_12320"/>
<dbReference type="Proteomes" id="UP000183015">
    <property type="component" value="Unassembled WGS sequence"/>
</dbReference>
<name>A0A1H7X7J1_STRJI</name>
<feature type="domain" description="Carrier" evidence="2">
    <location>
        <begin position="40"/>
        <end position="84"/>
    </location>
</feature>
<sequence>MGGGDRPPAHPNGKADRRALLDLAVASAASRPMLESTGCEQMSEEESVPASVWQDGLKLDRPVGREDDFFELGGHSLLATRIVS</sequence>
<dbReference type="InterPro" id="IPR009081">
    <property type="entry name" value="PP-bd_ACP"/>
</dbReference>
<feature type="region of interest" description="Disordered" evidence="1">
    <location>
        <begin position="32"/>
        <end position="51"/>
    </location>
</feature>
<evidence type="ECO:0000256" key="1">
    <source>
        <dbReference type="SAM" id="MobiDB-lite"/>
    </source>
</evidence>
<dbReference type="GO" id="GO:0031177">
    <property type="term" value="F:phosphopantetheine binding"/>
    <property type="evidence" value="ECO:0007669"/>
    <property type="project" value="TreeGrafter"/>
</dbReference>
<reference evidence="4" key="1">
    <citation type="submission" date="2016-10" db="EMBL/GenBank/DDBJ databases">
        <authorList>
            <person name="Varghese N."/>
        </authorList>
    </citation>
    <scope>NUCLEOTIDE SEQUENCE [LARGE SCALE GENOMIC DNA]</scope>
    <source>
        <strain evidence="4">DSM 45096 / BCRC 16803 / CGMCC 4.1857 / CIP 109030 / JCM 12277 / KCTC 19219 / NBRC 100920 / 33214</strain>
    </source>
</reference>
<dbReference type="SUPFAM" id="SSF47336">
    <property type="entry name" value="ACP-like"/>
    <property type="match status" value="1"/>
</dbReference>